<keyword evidence="3" id="KW-1185">Reference proteome</keyword>
<protein>
    <submittedName>
        <fullName evidence="2">Uncharacterized protein</fullName>
    </submittedName>
</protein>
<reference evidence="2 3" key="1">
    <citation type="submission" date="2019-02" db="EMBL/GenBank/DDBJ databases">
        <title>Genome sequencing of the rare red list fungi Dentipellis fragilis.</title>
        <authorList>
            <person name="Buettner E."/>
            <person name="Kellner H."/>
        </authorList>
    </citation>
    <scope>NUCLEOTIDE SEQUENCE [LARGE SCALE GENOMIC DNA]</scope>
    <source>
        <strain evidence="2 3">DSM 105465</strain>
    </source>
</reference>
<dbReference type="SUPFAM" id="SSF52047">
    <property type="entry name" value="RNI-like"/>
    <property type="match status" value="1"/>
</dbReference>
<feature type="compositionally biased region" description="Acidic residues" evidence="1">
    <location>
        <begin position="565"/>
        <end position="582"/>
    </location>
</feature>
<proteinExistence type="predicted"/>
<comment type="caution">
    <text evidence="2">The sequence shown here is derived from an EMBL/GenBank/DDBJ whole genome shotgun (WGS) entry which is preliminary data.</text>
</comment>
<feature type="compositionally biased region" description="Acidic residues" evidence="1">
    <location>
        <begin position="539"/>
        <end position="556"/>
    </location>
</feature>
<evidence type="ECO:0000256" key="1">
    <source>
        <dbReference type="SAM" id="MobiDB-lite"/>
    </source>
</evidence>
<sequence length="604" mass="69498">MSFVQRHAVAGTDPIAHVNQLSSELLSNIFHILQVIHLGGKYHVQCGYYWKEVILRIHGWFRVTHVCRQWRFVALHHAPLWSNILVNLGPIWMNELFTRSRMTPISFKCESWPPRKMDERDVVGVVTQHLPHMRELVITGKSKHLPLISSSLRRAAPVLEKATLVDETRPSDGRCDPRLQTLPMDLFGQIAPRLHDLEIRRFNFAMTWSSLVFSNMVNLSLSRWDDDFVVVAENESGEQGFHQFLGALSRMPKLEILRLSSVMPPLPDGVTTQSSFAPLVSLPNLHTFELGDQILKCVVALQLITIPLSTKCHITCALDRGHECGSELILPWLASRFSALPPIRVLERPKYQEHSHFLTTGDLHYHLCFEGFDRSAGEDGTIRELQKFCMALPLEHLEILNTDLLDQSVWEVQDWITVFRQCKNVHDVEAKEYCPVNLCKALTLDSSAAQYPKDGLTTPLFPSLRTLTLEDINDFEEHNFHKKLPDWVWLRKRLAPLQRINIMMTNIDDKPLYKLRYHVPVLLDHSYLRVVLYHSDDEFGSSEESDDYSEEEDDDSSKERIGWIAEDDYSSEEGDEFESDLDGDVKFDDQPEFDAASTMDWTSD</sequence>
<dbReference type="OrthoDB" id="2884925at2759"/>
<organism evidence="2 3">
    <name type="scientific">Dentipellis fragilis</name>
    <dbReference type="NCBI Taxonomy" id="205917"/>
    <lineage>
        <taxon>Eukaryota</taxon>
        <taxon>Fungi</taxon>
        <taxon>Dikarya</taxon>
        <taxon>Basidiomycota</taxon>
        <taxon>Agaricomycotina</taxon>
        <taxon>Agaricomycetes</taxon>
        <taxon>Russulales</taxon>
        <taxon>Hericiaceae</taxon>
        <taxon>Dentipellis</taxon>
    </lineage>
</organism>
<name>A0A4Y9ZC78_9AGAM</name>
<dbReference type="Gene3D" id="1.20.1280.50">
    <property type="match status" value="1"/>
</dbReference>
<gene>
    <name evidence="2" type="ORF">EVG20_g630</name>
</gene>
<dbReference type="AlphaFoldDB" id="A0A4Y9ZC78"/>
<evidence type="ECO:0000313" key="2">
    <source>
        <dbReference type="EMBL" id="TFY72395.1"/>
    </source>
</evidence>
<feature type="region of interest" description="Disordered" evidence="1">
    <location>
        <begin position="539"/>
        <end position="604"/>
    </location>
</feature>
<evidence type="ECO:0000313" key="3">
    <source>
        <dbReference type="Proteomes" id="UP000298327"/>
    </source>
</evidence>
<dbReference type="Proteomes" id="UP000298327">
    <property type="component" value="Unassembled WGS sequence"/>
</dbReference>
<accession>A0A4Y9ZC78</accession>
<dbReference type="EMBL" id="SEOQ01000016">
    <property type="protein sequence ID" value="TFY72395.1"/>
    <property type="molecule type" value="Genomic_DNA"/>
</dbReference>